<sequence length="30" mass="3169">MNSRAWYSKVPSAFIAMISSGSSQACATCL</sequence>
<comment type="caution">
    <text evidence="1">The sequence shown here is derived from an EMBL/GenBank/DDBJ whole genome shotgun (WGS) entry which is preliminary data.</text>
</comment>
<proteinExistence type="predicted"/>
<organism evidence="1 2">
    <name type="scientific">Mycobacterium tuberculosis</name>
    <dbReference type="NCBI Taxonomy" id="1773"/>
    <lineage>
        <taxon>Bacteria</taxon>
        <taxon>Bacillati</taxon>
        <taxon>Actinomycetota</taxon>
        <taxon>Actinomycetes</taxon>
        <taxon>Mycobacteriales</taxon>
        <taxon>Mycobacteriaceae</taxon>
        <taxon>Mycobacterium</taxon>
        <taxon>Mycobacterium tuberculosis complex</taxon>
    </lineage>
</organism>
<reference evidence="2" key="1">
    <citation type="submission" date="2015-03" db="EMBL/GenBank/DDBJ databases">
        <authorList>
            <consortium name="Pathogen Informatics"/>
        </authorList>
    </citation>
    <scope>NUCLEOTIDE SEQUENCE [LARGE SCALE GENOMIC DNA]</scope>
    <source>
        <strain evidence="2">N09902308</strain>
    </source>
</reference>
<dbReference type="AlphaFoldDB" id="A0A916PA28"/>
<accession>A0A916PA28</accession>
<protein>
    <submittedName>
        <fullName evidence="1">Uncharacterized protein</fullName>
    </submittedName>
</protein>
<evidence type="ECO:0000313" key="1">
    <source>
        <dbReference type="EMBL" id="COW96034.1"/>
    </source>
</evidence>
<dbReference type="PROSITE" id="PS51257">
    <property type="entry name" value="PROKAR_LIPOPROTEIN"/>
    <property type="match status" value="1"/>
</dbReference>
<dbReference type="EMBL" id="CSBK01000113">
    <property type="protein sequence ID" value="COW96034.1"/>
    <property type="molecule type" value="Genomic_DNA"/>
</dbReference>
<evidence type="ECO:0000313" key="2">
    <source>
        <dbReference type="Proteomes" id="UP000039021"/>
    </source>
</evidence>
<dbReference type="Proteomes" id="UP000039021">
    <property type="component" value="Unassembled WGS sequence"/>
</dbReference>
<gene>
    <name evidence="1" type="ORF">ERS007739_00407</name>
</gene>
<name>A0A916PA28_MYCTX</name>